<feature type="compositionally biased region" description="Basic and acidic residues" evidence="2">
    <location>
        <begin position="199"/>
        <end position="219"/>
    </location>
</feature>
<name>A0A5B8MV36_9CHLO</name>
<sequence>MATTPVSVRGGRRWRTRRTRRRTIAQHQGQARKILSRASALFVRRPWERLTLDLYPSTQDGVDQEEAIEREGQTSERARVRRQREEEYARALEGARARQVAAEEGRRGTIAAPCDLGPRGEAKGKGERYAGVVERARRRQEEEREEKVRAEVAEAEARAEAEALEAANKKEEERRRAKERDERLRAERARAAAEALEAANKKERQRRSQMEERERNFRAEKARAELEALAAAAKEEEERLRKLEEREERRRAEEKAEKARAEAEAASAAAAEKERRERFFAIKEAEELEKKRSAAAIAAEAETGGTVVARQTSRSLGAQRPSLPVLRVEEEAGGTGEVRQESHSSPAELSAAKEEKETEEVAAQSHASTNPSLPDLGGRGGINQGVPRKAKKKAELAVTMSSSLMGASGVGRASEGRRTSTSGDTVIDDKVEEIAPGIAEDLRSVPQGGRRGSVTPPEVPPDVGRVSRGDPTPPECPSPADIAEDLRSVPQGGRRGSVTPPEVPSDVGRVSRGDPTPPECPSPADIAEDLRCVPQGGRRGSDTPPLAPENSSGPSLWQAITTRLAVDKKVEVSAYRPAPKPAAETVIVRFSVVFVTREGQNVVLLGDHDELGNWDERKAVKMTWTEGHLWTAEVELPCRGIYFYKYAIKEGGRLGWQHGSNRLLTIPDPADKGAGPLIEAHDSWDGDPVTSSVMQTTVDGKSSWPTSAELRLQTFLDNTNKNLEQLKRDLLELADGIRKEEGTRK</sequence>
<gene>
    <name evidence="4" type="ORF">A3770_12p66990</name>
</gene>
<feature type="coiled-coil region" evidence="1">
    <location>
        <begin position="716"/>
        <end position="743"/>
    </location>
</feature>
<keyword evidence="5" id="KW-1185">Reference proteome</keyword>
<evidence type="ECO:0000313" key="4">
    <source>
        <dbReference type="EMBL" id="QDZ24181.1"/>
    </source>
</evidence>
<dbReference type="CDD" id="cd05467">
    <property type="entry name" value="CBM20"/>
    <property type="match status" value="1"/>
</dbReference>
<proteinExistence type="predicted"/>
<feature type="compositionally biased region" description="Basic and acidic residues" evidence="2">
    <location>
        <begin position="233"/>
        <end position="263"/>
    </location>
</feature>
<dbReference type="AlphaFoldDB" id="A0A5B8MV36"/>
<feature type="region of interest" description="Disordered" evidence="2">
    <location>
        <begin position="135"/>
        <end position="219"/>
    </location>
</feature>
<dbReference type="GO" id="GO:2001070">
    <property type="term" value="F:starch binding"/>
    <property type="evidence" value="ECO:0007669"/>
    <property type="project" value="InterPro"/>
</dbReference>
<dbReference type="InterPro" id="IPR013784">
    <property type="entry name" value="Carb-bd-like_fold"/>
</dbReference>
<organism evidence="4 5">
    <name type="scientific">Chloropicon primus</name>
    <dbReference type="NCBI Taxonomy" id="1764295"/>
    <lineage>
        <taxon>Eukaryota</taxon>
        <taxon>Viridiplantae</taxon>
        <taxon>Chlorophyta</taxon>
        <taxon>Chloropicophyceae</taxon>
        <taxon>Chloropicales</taxon>
        <taxon>Chloropicaceae</taxon>
        <taxon>Chloropicon</taxon>
    </lineage>
</organism>
<dbReference type="SMART" id="SM01065">
    <property type="entry name" value="CBM_2"/>
    <property type="match status" value="1"/>
</dbReference>
<dbReference type="SUPFAM" id="SSF49452">
    <property type="entry name" value="Starch-binding domain-like"/>
    <property type="match status" value="1"/>
</dbReference>
<dbReference type="PROSITE" id="PS51166">
    <property type="entry name" value="CBM20"/>
    <property type="match status" value="1"/>
</dbReference>
<dbReference type="PANTHER" id="PTHR15048">
    <property type="entry name" value="STARCH-BINDING DOMAIN-CONTAINING PROTEIN 1"/>
    <property type="match status" value="1"/>
</dbReference>
<protein>
    <submittedName>
        <fullName evidence="4">Carbohydrate-binding protein</fullName>
    </submittedName>
</protein>
<dbReference type="PANTHER" id="PTHR15048:SF0">
    <property type="entry name" value="STARCH-BINDING DOMAIN-CONTAINING PROTEIN 1"/>
    <property type="match status" value="1"/>
</dbReference>
<dbReference type="InterPro" id="IPR002044">
    <property type="entry name" value="CBM20"/>
</dbReference>
<dbReference type="EMBL" id="CP031045">
    <property type="protein sequence ID" value="QDZ24181.1"/>
    <property type="molecule type" value="Genomic_DNA"/>
</dbReference>
<evidence type="ECO:0000256" key="2">
    <source>
        <dbReference type="SAM" id="MobiDB-lite"/>
    </source>
</evidence>
<feature type="domain" description="CBM20" evidence="3">
    <location>
        <begin position="580"/>
        <end position="686"/>
    </location>
</feature>
<accession>A0A5B8MV36</accession>
<keyword evidence="1" id="KW-0175">Coiled coil</keyword>
<feature type="region of interest" description="Disordered" evidence="2">
    <location>
        <begin position="232"/>
        <end position="274"/>
    </location>
</feature>
<reference evidence="4 5" key="1">
    <citation type="submission" date="2018-07" db="EMBL/GenBank/DDBJ databases">
        <title>The complete nuclear genome of the prasinophyte Chloropicon primus (CCMP1205).</title>
        <authorList>
            <person name="Pombert J.-F."/>
            <person name="Otis C."/>
            <person name="Turmel M."/>
            <person name="Lemieux C."/>
        </authorList>
    </citation>
    <scope>NUCLEOTIDE SEQUENCE [LARGE SCALE GENOMIC DNA]</scope>
    <source>
        <strain evidence="4 5">CCMP1205</strain>
    </source>
</reference>
<dbReference type="Pfam" id="PF00686">
    <property type="entry name" value="CBM_20"/>
    <property type="match status" value="1"/>
</dbReference>
<evidence type="ECO:0000313" key="5">
    <source>
        <dbReference type="Proteomes" id="UP000316726"/>
    </source>
</evidence>
<dbReference type="InterPro" id="IPR013783">
    <property type="entry name" value="Ig-like_fold"/>
</dbReference>
<dbReference type="OrthoDB" id="550577at2759"/>
<feature type="region of interest" description="Disordered" evidence="2">
    <location>
        <begin position="290"/>
        <end position="554"/>
    </location>
</feature>
<dbReference type="Gene3D" id="2.60.40.10">
    <property type="entry name" value="Immunoglobulins"/>
    <property type="match status" value="1"/>
</dbReference>
<dbReference type="Proteomes" id="UP000316726">
    <property type="component" value="Chromosome 12"/>
</dbReference>
<evidence type="ECO:0000259" key="3">
    <source>
        <dbReference type="PROSITE" id="PS51166"/>
    </source>
</evidence>
<evidence type="ECO:0000256" key="1">
    <source>
        <dbReference type="SAM" id="Coils"/>
    </source>
</evidence>
<dbReference type="STRING" id="1764295.A0A5B8MV36"/>
<dbReference type="GO" id="GO:0016020">
    <property type="term" value="C:membrane"/>
    <property type="evidence" value="ECO:0007669"/>
    <property type="project" value="TreeGrafter"/>
</dbReference>
<feature type="compositionally biased region" description="Basic and acidic residues" evidence="2">
    <location>
        <begin position="139"/>
        <end position="191"/>
    </location>
</feature>